<keyword evidence="2" id="KW-0812">Transmembrane</keyword>
<proteinExistence type="predicted"/>
<evidence type="ECO:0000256" key="2">
    <source>
        <dbReference type="SAM" id="Phobius"/>
    </source>
</evidence>
<organism evidence="4 5">
    <name type="scientific">Colocasia esculenta</name>
    <name type="common">Wild taro</name>
    <name type="synonym">Arum esculentum</name>
    <dbReference type="NCBI Taxonomy" id="4460"/>
    <lineage>
        <taxon>Eukaryota</taxon>
        <taxon>Viridiplantae</taxon>
        <taxon>Streptophyta</taxon>
        <taxon>Embryophyta</taxon>
        <taxon>Tracheophyta</taxon>
        <taxon>Spermatophyta</taxon>
        <taxon>Magnoliopsida</taxon>
        <taxon>Liliopsida</taxon>
        <taxon>Araceae</taxon>
        <taxon>Aroideae</taxon>
        <taxon>Colocasieae</taxon>
        <taxon>Colocasia</taxon>
    </lineage>
</organism>
<reference evidence="4" key="1">
    <citation type="submission" date="2017-07" db="EMBL/GenBank/DDBJ databases">
        <title>Taro Niue Genome Assembly and Annotation.</title>
        <authorList>
            <person name="Atibalentja N."/>
            <person name="Keating K."/>
            <person name="Fields C.J."/>
        </authorList>
    </citation>
    <scope>NUCLEOTIDE SEQUENCE</scope>
    <source>
        <strain evidence="4">Niue_2</strain>
        <tissue evidence="4">Leaf</tissue>
    </source>
</reference>
<evidence type="ECO:0008006" key="6">
    <source>
        <dbReference type="Google" id="ProtNLM"/>
    </source>
</evidence>
<feature type="compositionally biased region" description="Pro residues" evidence="1">
    <location>
        <begin position="146"/>
        <end position="162"/>
    </location>
</feature>
<evidence type="ECO:0000256" key="3">
    <source>
        <dbReference type="SAM" id="SignalP"/>
    </source>
</evidence>
<gene>
    <name evidence="4" type="ORF">Taro_030284</name>
</gene>
<evidence type="ECO:0000256" key="1">
    <source>
        <dbReference type="SAM" id="MobiDB-lite"/>
    </source>
</evidence>
<evidence type="ECO:0000313" key="5">
    <source>
        <dbReference type="Proteomes" id="UP000652761"/>
    </source>
</evidence>
<protein>
    <recommendedName>
        <fullName evidence="6">CASP-like protein</fullName>
    </recommendedName>
</protein>
<dbReference type="OrthoDB" id="4781at2759"/>
<feature type="transmembrane region" description="Helical" evidence="2">
    <location>
        <begin position="71"/>
        <end position="92"/>
    </location>
</feature>
<keyword evidence="2" id="KW-0472">Membrane</keyword>
<dbReference type="Gene3D" id="2.60.120.200">
    <property type="match status" value="1"/>
</dbReference>
<comment type="caution">
    <text evidence="4">The sequence shown here is derived from an EMBL/GenBank/DDBJ whole genome shotgun (WGS) entry which is preliminary data.</text>
</comment>
<feature type="chain" id="PRO_5032909764" description="CASP-like protein" evidence="3">
    <location>
        <begin position="21"/>
        <end position="266"/>
    </location>
</feature>
<dbReference type="AlphaFoldDB" id="A0A843VL25"/>
<accession>A0A843VL25</accession>
<keyword evidence="5" id="KW-1185">Reference proteome</keyword>
<feature type="signal peptide" evidence="3">
    <location>
        <begin position="1"/>
        <end position="20"/>
    </location>
</feature>
<evidence type="ECO:0000313" key="4">
    <source>
        <dbReference type="EMBL" id="MQL97591.1"/>
    </source>
</evidence>
<sequence>MRRQCPAFLPLRLLFQLVNNIHKVLLPALPSSCARPQRSTHAKVAMAAIDGTAYVSSEGSSELVRDLVRSVASSLLAVLFSVFSLIVAANFYRDFDLTWSDGKGKVLNNGQLLTLSLDKASGSGFQSSHPSATAVSGHDAGALSAGPPPAPPLGPDVPPPEAVPAGSVLPGGSHGHAATAQGIMSSSAGVWLQISGPSVTPPPELAGQVPSPTKGRLSFAQVLSSSLKPPVIPLKVHPPPTRMLENMLLTFPWRRSTYRASLCRLL</sequence>
<keyword evidence="2" id="KW-1133">Transmembrane helix</keyword>
<dbReference type="EMBL" id="NMUH01002071">
    <property type="protein sequence ID" value="MQL97591.1"/>
    <property type="molecule type" value="Genomic_DNA"/>
</dbReference>
<name>A0A843VL25_COLES</name>
<feature type="region of interest" description="Disordered" evidence="1">
    <location>
        <begin position="126"/>
        <end position="179"/>
    </location>
</feature>
<dbReference type="Proteomes" id="UP000652761">
    <property type="component" value="Unassembled WGS sequence"/>
</dbReference>
<keyword evidence="3" id="KW-0732">Signal</keyword>